<dbReference type="SUPFAM" id="SSF54373">
    <property type="entry name" value="FAD-linked reductases, C-terminal domain"/>
    <property type="match status" value="1"/>
</dbReference>
<dbReference type="AlphaFoldDB" id="A0A8H7VYA7"/>
<comment type="subcellular location">
    <subcellularLocation>
        <location evidence="11">Mitochondrion inner membrane</location>
    </subcellularLocation>
</comment>
<evidence type="ECO:0000313" key="13">
    <source>
        <dbReference type="EMBL" id="KAG4411221.1"/>
    </source>
</evidence>
<comment type="similarity">
    <text evidence="3 11">Belongs to the protoporphyrinogen/coproporphyrinogen oxidase family. Protoporphyrinogen oxidase subfamily.</text>
</comment>
<comment type="cofactor">
    <cofactor evidence="11">
        <name>FAD</name>
        <dbReference type="ChEBI" id="CHEBI:57692"/>
    </cofactor>
    <text evidence="11">Binds 1 FAD per subunit.</text>
</comment>
<comment type="function">
    <text evidence="1 11">Catalyzes the 6-electron oxidation of protoporphyrinogen-IX to form protoporphyrin-IX.</text>
</comment>
<dbReference type="PANTHER" id="PTHR42923:SF3">
    <property type="entry name" value="PROTOPORPHYRINOGEN OXIDASE"/>
    <property type="match status" value="1"/>
</dbReference>
<protein>
    <recommendedName>
        <fullName evidence="4 11">Protoporphyrinogen oxidase</fullName>
        <ecNumber evidence="4 11">1.3.3.4</ecNumber>
    </recommendedName>
</protein>
<dbReference type="OrthoDB" id="438553at2759"/>
<name>A0A8H7VYA7_9HELO</name>
<evidence type="ECO:0000256" key="3">
    <source>
        <dbReference type="ARBA" id="ARBA00010551"/>
    </source>
</evidence>
<evidence type="ECO:0000256" key="2">
    <source>
        <dbReference type="ARBA" id="ARBA00005073"/>
    </source>
</evidence>
<dbReference type="Gene3D" id="3.50.50.60">
    <property type="entry name" value="FAD/NAD(P)-binding domain"/>
    <property type="match status" value="1"/>
</dbReference>
<comment type="caution">
    <text evidence="13">The sequence shown here is derived from an EMBL/GenBank/DDBJ whole genome shotgun (WGS) entry which is preliminary data.</text>
</comment>
<dbReference type="EC" id="1.3.3.4" evidence="4 11"/>
<dbReference type="GO" id="GO:0006782">
    <property type="term" value="P:protoporphyrinogen IX biosynthetic process"/>
    <property type="evidence" value="ECO:0007669"/>
    <property type="project" value="UniProtKB-UniRule"/>
</dbReference>
<keyword evidence="9 11" id="KW-0627">Porphyrin biosynthesis</keyword>
<dbReference type="NCBIfam" id="TIGR00562">
    <property type="entry name" value="proto_IX_ox"/>
    <property type="match status" value="1"/>
</dbReference>
<dbReference type="SUPFAM" id="SSF51905">
    <property type="entry name" value="FAD/NAD(P)-binding domain"/>
    <property type="match status" value="1"/>
</dbReference>
<dbReference type="InterPro" id="IPR036188">
    <property type="entry name" value="FAD/NAD-bd_sf"/>
</dbReference>
<dbReference type="PANTHER" id="PTHR42923">
    <property type="entry name" value="PROTOPORPHYRINOGEN OXIDASE"/>
    <property type="match status" value="1"/>
</dbReference>
<dbReference type="GO" id="GO:0005743">
    <property type="term" value="C:mitochondrial inner membrane"/>
    <property type="evidence" value="ECO:0007669"/>
    <property type="project" value="UniProtKB-SubCell"/>
</dbReference>
<evidence type="ECO:0000256" key="11">
    <source>
        <dbReference type="RuleBase" id="RU367069"/>
    </source>
</evidence>
<organism evidence="13 14">
    <name type="scientific">Cadophora malorum</name>
    <dbReference type="NCBI Taxonomy" id="108018"/>
    <lineage>
        <taxon>Eukaryota</taxon>
        <taxon>Fungi</taxon>
        <taxon>Dikarya</taxon>
        <taxon>Ascomycota</taxon>
        <taxon>Pezizomycotina</taxon>
        <taxon>Leotiomycetes</taxon>
        <taxon>Helotiales</taxon>
        <taxon>Ploettnerulaceae</taxon>
        <taxon>Cadophora</taxon>
    </lineage>
</organism>
<evidence type="ECO:0000259" key="12">
    <source>
        <dbReference type="Pfam" id="PF01593"/>
    </source>
</evidence>
<comment type="catalytic activity">
    <reaction evidence="10 11">
        <text>protoporphyrinogen IX + 3 O2 = protoporphyrin IX + 3 H2O2</text>
        <dbReference type="Rhea" id="RHEA:25576"/>
        <dbReference type="ChEBI" id="CHEBI:15379"/>
        <dbReference type="ChEBI" id="CHEBI:16240"/>
        <dbReference type="ChEBI" id="CHEBI:57306"/>
        <dbReference type="ChEBI" id="CHEBI:57307"/>
        <dbReference type="EC" id="1.3.3.4"/>
    </reaction>
</comment>
<accession>A0A8H7VYA7</accession>
<comment type="pathway">
    <text evidence="2 11">Porphyrin-containing compound metabolism; protoporphyrin-IX biosynthesis; protoporphyrin-IX from protoporphyrinogen-IX: step 1/1.</text>
</comment>
<keyword evidence="7 11" id="KW-0560">Oxidoreductase</keyword>
<dbReference type="EMBL" id="JAFJYH010000504">
    <property type="protein sequence ID" value="KAG4411221.1"/>
    <property type="molecule type" value="Genomic_DNA"/>
</dbReference>
<dbReference type="InterPro" id="IPR002937">
    <property type="entry name" value="Amino_oxidase"/>
</dbReference>
<evidence type="ECO:0000256" key="1">
    <source>
        <dbReference type="ARBA" id="ARBA00002600"/>
    </source>
</evidence>
<evidence type="ECO:0000256" key="7">
    <source>
        <dbReference type="ARBA" id="ARBA00023002"/>
    </source>
</evidence>
<keyword evidence="6 11" id="KW-0274">FAD</keyword>
<evidence type="ECO:0000256" key="4">
    <source>
        <dbReference type="ARBA" id="ARBA00012867"/>
    </source>
</evidence>
<dbReference type="Pfam" id="PF01593">
    <property type="entry name" value="Amino_oxidase"/>
    <property type="match status" value="1"/>
</dbReference>
<dbReference type="InterPro" id="IPR050464">
    <property type="entry name" value="Zeta_carotene_desat/Oxidored"/>
</dbReference>
<sequence length="648" mass="71061">MPPQLPEHVVVTLLRQCYLTPRCQPSRLRRRSLSNSCIRALSTIRPCPRPRHRQAARVGSQAGYLSTLPGTGDVVQSSSQTNLSGLNPADSDGCQSTVAFSAQHDERGRKAEAARIAVLGGGITGLATAHYFARENPNARITIYESSARLGGWLKSDSMDVDGESVLFESGPRTLRPGTPAGLVTLELIQELSLQDELLITSKASEAHQNRFLYYPDRLVKMPGPGQDPFDIAWRVMTEPVFKGLIWGSLTEQYRPARSNDMDDESVGSFLARRMMNEAPGNNIVSAVLHGIYAGDINQLSIKSLMPMLWHYEAWKGSIMKATYTRMAEKLDIVSKRDMDLKLEVLPKIKADLSDALKYASVYSFKEGIGALSGALEKALRENPNVEFKKETGVTAVEYDGESDSVKISTTGDAPAKYTKAISTISSRVLSTLTSNALPTLAETHSVTVMVVNLYFKDPHILPERGFGYLIPRSIPFAQNPERALGVVFDSDAVKGQDTASGTKVTVMLGGHWWDAFDTYPDEEEGVNMARAVLHRHLKISDKPAATRVSIQRNCIPQYTVGHESRMQAAHVDLMREFKGKLAVAGNSYTGVGLNDCVRAARDVVMGMKRGTVSTGLEDAGRKDLYVQVTLPSAAEIDAETRRREGRS</sequence>
<keyword evidence="5 11" id="KW-0285">Flavoprotein</keyword>
<reference evidence="13" key="1">
    <citation type="submission" date="2021-02" db="EMBL/GenBank/DDBJ databases">
        <title>Genome sequence Cadophora malorum strain M34.</title>
        <authorList>
            <person name="Stefanovic E."/>
            <person name="Vu D."/>
            <person name="Scully C."/>
            <person name="Dijksterhuis J."/>
            <person name="Roader J."/>
            <person name="Houbraken J."/>
        </authorList>
    </citation>
    <scope>NUCLEOTIDE SEQUENCE</scope>
    <source>
        <strain evidence="13">M34</strain>
    </source>
</reference>
<feature type="domain" description="Amine oxidase" evidence="12">
    <location>
        <begin position="123"/>
        <end position="604"/>
    </location>
</feature>
<dbReference type="GO" id="GO:0004729">
    <property type="term" value="F:oxygen-dependent protoporphyrinogen oxidase activity"/>
    <property type="evidence" value="ECO:0007669"/>
    <property type="project" value="UniProtKB-UniRule"/>
</dbReference>
<evidence type="ECO:0000256" key="6">
    <source>
        <dbReference type="ARBA" id="ARBA00022827"/>
    </source>
</evidence>
<evidence type="ECO:0000256" key="9">
    <source>
        <dbReference type="ARBA" id="ARBA00023244"/>
    </source>
</evidence>
<dbReference type="UniPathway" id="UPA00251">
    <property type="reaction ID" value="UER00324"/>
</dbReference>
<evidence type="ECO:0000313" key="14">
    <source>
        <dbReference type="Proteomes" id="UP000664132"/>
    </source>
</evidence>
<gene>
    <name evidence="13" type="ORF">IFR04_015643</name>
</gene>
<keyword evidence="14" id="KW-1185">Reference proteome</keyword>
<evidence type="ECO:0000256" key="8">
    <source>
        <dbReference type="ARBA" id="ARBA00023133"/>
    </source>
</evidence>
<dbReference type="InterPro" id="IPR004572">
    <property type="entry name" value="Protoporphyrinogen_oxidase"/>
</dbReference>
<proteinExistence type="inferred from homology"/>
<keyword evidence="8 11" id="KW-0350">Heme biosynthesis</keyword>
<evidence type="ECO:0000256" key="10">
    <source>
        <dbReference type="ARBA" id="ARBA00047554"/>
    </source>
</evidence>
<dbReference type="Proteomes" id="UP000664132">
    <property type="component" value="Unassembled WGS sequence"/>
</dbReference>
<evidence type="ECO:0000256" key="5">
    <source>
        <dbReference type="ARBA" id="ARBA00022630"/>
    </source>
</evidence>